<feature type="compositionally biased region" description="Low complexity" evidence="2">
    <location>
        <begin position="654"/>
        <end position="669"/>
    </location>
</feature>
<comment type="similarity">
    <text evidence="1">Belongs to the DENND6 family.</text>
</comment>
<feature type="region of interest" description="Disordered" evidence="2">
    <location>
        <begin position="217"/>
        <end position="240"/>
    </location>
</feature>
<evidence type="ECO:0000313" key="4">
    <source>
        <dbReference type="EMBL" id="ORY77594.1"/>
    </source>
</evidence>
<dbReference type="GO" id="GO:0055037">
    <property type="term" value="C:recycling endosome"/>
    <property type="evidence" value="ECO:0007669"/>
    <property type="project" value="TreeGrafter"/>
</dbReference>
<proteinExistence type="inferred from homology"/>
<comment type="caution">
    <text evidence="4">The sequence shown here is derived from an EMBL/GenBank/DDBJ whole genome shotgun (WGS) entry which is preliminary data.</text>
</comment>
<evidence type="ECO:0000313" key="5">
    <source>
        <dbReference type="Proteomes" id="UP000193467"/>
    </source>
</evidence>
<evidence type="ECO:0000256" key="2">
    <source>
        <dbReference type="SAM" id="MobiDB-lite"/>
    </source>
</evidence>
<feature type="region of interest" description="Disordered" evidence="2">
    <location>
        <begin position="336"/>
        <end position="355"/>
    </location>
</feature>
<feature type="compositionally biased region" description="Pro residues" evidence="2">
    <location>
        <begin position="19"/>
        <end position="31"/>
    </location>
</feature>
<reference evidence="4 5" key="1">
    <citation type="submission" date="2016-07" db="EMBL/GenBank/DDBJ databases">
        <title>Pervasive Adenine N6-methylation of Active Genes in Fungi.</title>
        <authorList>
            <consortium name="DOE Joint Genome Institute"/>
            <person name="Mondo S.J."/>
            <person name="Dannebaum R.O."/>
            <person name="Kuo R.C."/>
            <person name="Labutti K."/>
            <person name="Haridas S."/>
            <person name="Kuo A."/>
            <person name="Salamov A."/>
            <person name="Ahrendt S.R."/>
            <person name="Lipzen A."/>
            <person name="Sullivan W."/>
            <person name="Andreopoulos W.B."/>
            <person name="Clum A."/>
            <person name="Lindquist E."/>
            <person name="Daum C."/>
            <person name="Ramamoorthy G.K."/>
            <person name="Gryganskyi A."/>
            <person name="Culley D."/>
            <person name="Magnuson J.K."/>
            <person name="James T.Y."/>
            <person name="O'Malley M.A."/>
            <person name="Stajich J.E."/>
            <person name="Spatafora J.W."/>
            <person name="Visel A."/>
            <person name="Grigoriev I.V."/>
        </authorList>
    </citation>
    <scope>NUCLEOTIDE SEQUENCE [LARGE SCALE GENOMIC DNA]</scope>
    <source>
        <strain evidence="4 5">62-1032</strain>
    </source>
</reference>
<evidence type="ECO:0000256" key="1">
    <source>
        <dbReference type="ARBA" id="ARBA00007159"/>
    </source>
</evidence>
<organism evidence="4 5">
    <name type="scientific">Leucosporidium creatinivorum</name>
    <dbReference type="NCBI Taxonomy" id="106004"/>
    <lineage>
        <taxon>Eukaryota</taxon>
        <taxon>Fungi</taxon>
        <taxon>Dikarya</taxon>
        <taxon>Basidiomycota</taxon>
        <taxon>Pucciniomycotina</taxon>
        <taxon>Microbotryomycetes</taxon>
        <taxon>Leucosporidiales</taxon>
        <taxon>Leucosporidium</taxon>
    </lineage>
</organism>
<dbReference type="InParanoid" id="A0A1Y2F275"/>
<evidence type="ECO:0000259" key="3">
    <source>
        <dbReference type="PROSITE" id="PS50211"/>
    </source>
</evidence>
<feature type="region of interest" description="Disordered" evidence="2">
    <location>
        <begin position="654"/>
        <end position="714"/>
    </location>
</feature>
<dbReference type="PANTHER" id="PTHR13677:SF0">
    <property type="entry name" value="LD41638P"/>
    <property type="match status" value="1"/>
</dbReference>
<dbReference type="PROSITE" id="PS50211">
    <property type="entry name" value="DENN"/>
    <property type="match status" value="1"/>
</dbReference>
<name>A0A1Y2F275_9BASI</name>
<dbReference type="OrthoDB" id="2536854at2759"/>
<protein>
    <recommendedName>
        <fullName evidence="3">UDENN domain-containing protein</fullName>
    </recommendedName>
</protein>
<gene>
    <name evidence="4" type="ORF">BCR35DRAFT_305344</name>
</gene>
<sequence>MNGDLGSVPSSALDYAYNPPAPSPPPPPAPAAHPASTTTNSLKLDTTQATLSPTAAAATGAADEMDQAVSDRLRRWIICFALVEFDLDTGPLLTTLYPAPPSSLPFPPSLQQNIAFSSLPEGDLPTAGAHAYTWRIPIPKPTGEKGKEREVAEESGEEWRKGDGCLHGFVWFVQEKNPALRRGYSQRSLVLITHLPSLPGLFSSVLSILGPMHFKHQQSSSSGSSPVSTRSGVGNGGEAAGAMGGMVEAASYNISSWPDLHPGTTLDLPFLGTVLSVEIPLGSQPQWPLPPPNAGTGKIKIQRGGVGGAASPSLSAVAPVIPASLPPTPLSLLLSPSPPSLSRSNSLSTSSSSSRLGPNISFAKLLLLWELILLGEPILVVSGNPREGGEVVEWLRGLIRPILFAGDYRPYFHIHDSDFARLTGGSKPPPATLLSTTNPLILSTCSKTYPHILRLHVGATESPGVTRGLASTRKRHVRVDKSVRREVEEKEGRGDYLAADALILQHLARLTEMFLAPLNRYFGTLPSSDTSLSSPPSSRSFTPSAFLTSLRQHGSSLPLRPSAPSLSSPSTSSLERFYLKFLQSPNFASWLHERMDRAGEQVREGYLRRLEGGDLREWMFGIGGEEGREEGEVEELVGRLEREAAISDRLLLSSNSLPSSPSVSSLASPGVNGNTAERGERLRNQAARLRSLRDESRGAGSGRSEGTGSSSDES</sequence>
<feature type="compositionally biased region" description="Low complexity" evidence="2">
    <location>
        <begin position="219"/>
        <end position="232"/>
    </location>
</feature>
<dbReference type="GO" id="GO:0005085">
    <property type="term" value="F:guanyl-nucleotide exchange factor activity"/>
    <property type="evidence" value="ECO:0007669"/>
    <property type="project" value="InterPro"/>
</dbReference>
<dbReference type="AlphaFoldDB" id="A0A1Y2F275"/>
<dbReference type="InterPro" id="IPR037516">
    <property type="entry name" value="Tripartite_DENN"/>
</dbReference>
<dbReference type="EMBL" id="MCGR01000031">
    <property type="protein sequence ID" value="ORY77594.1"/>
    <property type="molecule type" value="Genomic_DNA"/>
</dbReference>
<dbReference type="InterPro" id="IPR024224">
    <property type="entry name" value="DENND6"/>
</dbReference>
<accession>A0A1Y2F275</accession>
<feature type="domain" description="UDENN" evidence="3">
    <location>
        <begin position="78"/>
        <end position="601"/>
    </location>
</feature>
<dbReference type="Proteomes" id="UP000193467">
    <property type="component" value="Unassembled WGS sequence"/>
</dbReference>
<keyword evidence="5" id="KW-1185">Reference proteome</keyword>
<feature type="region of interest" description="Disordered" evidence="2">
    <location>
        <begin position="1"/>
        <end position="38"/>
    </location>
</feature>
<dbReference type="PANTHER" id="PTHR13677">
    <property type="entry name" value="LD41638P"/>
    <property type="match status" value="1"/>
</dbReference>